<organism evidence="1 2">
    <name type="scientific">Mycena rosella</name>
    <name type="common">Pink bonnet</name>
    <name type="synonym">Agaricus rosellus</name>
    <dbReference type="NCBI Taxonomy" id="1033263"/>
    <lineage>
        <taxon>Eukaryota</taxon>
        <taxon>Fungi</taxon>
        <taxon>Dikarya</taxon>
        <taxon>Basidiomycota</taxon>
        <taxon>Agaricomycotina</taxon>
        <taxon>Agaricomycetes</taxon>
        <taxon>Agaricomycetidae</taxon>
        <taxon>Agaricales</taxon>
        <taxon>Marasmiineae</taxon>
        <taxon>Mycenaceae</taxon>
        <taxon>Mycena</taxon>
    </lineage>
</organism>
<reference evidence="1" key="1">
    <citation type="submission" date="2023-03" db="EMBL/GenBank/DDBJ databases">
        <title>Massive genome expansion in bonnet fungi (Mycena s.s.) driven by repeated elements and novel gene families across ecological guilds.</title>
        <authorList>
            <consortium name="Lawrence Berkeley National Laboratory"/>
            <person name="Harder C.B."/>
            <person name="Miyauchi S."/>
            <person name="Viragh M."/>
            <person name="Kuo A."/>
            <person name="Thoen E."/>
            <person name="Andreopoulos B."/>
            <person name="Lu D."/>
            <person name="Skrede I."/>
            <person name="Drula E."/>
            <person name="Henrissat B."/>
            <person name="Morin E."/>
            <person name="Kohler A."/>
            <person name="Barry K."/>
            <person name="LaButti K."/>
            <person name="Morin E."/>
            <person name="Salamov A."/>
            <person name="Lipzen A."/>
            <person name="Mereny Z."/>
            <person name="Hegedus B."/>
            <person name="Baldrian P."/>
            <person name="Stursova M."/>
            <person name="Weitz H."/>
            <person name="Taylor A."/>
            <person name="Grigoriev I.V."/>
            <person name="Nagy L.G."/>
            <person name="Martin F."/>
            <person name="Kauserud H."/>
        </authorList>
    </citation>
    <scope>NUCLEOTIDE SEQUENCE</scope>
    <source>
        <strain evidence="1">CBHHK067</strain>
    </source>
</reference>
<evidence type="ECO:0000313" key="2">
    <source>
        <dbReference type="Proteomes" id="UP001221757"/>
    </source>
</evidence>
<dbReference type="Proteomes" id="UP001221757">
    <property type="component" value="Unassembled WGS sequence"/>
</dbReference>
<proteinExistence type="predicted"/>
<keyword evidence="2" id="KW-1185">Reference proteome</keyword>
<evidence type="ECO:0008006" key="3">
    <source>
        <dbReference type="Google" id="ProtNLM"/>
    </source>
</evidence>
<gene>
    <name evidence="1" type="ORF">B0H17DRAFT_1198677</name>
</gene>
<dbReference type="EMBL" id="JARKIE010000038">
    <property type="protein sequence ID" value="KAJ7695450.1"/>
    <property type="molecule type" value="Genomic_DNA"/>
</dbReference>
<evidence type="ECO:0000313" key="1">
    <source>
        <dbReference type="EMBL" id="KAJ7695450.1"/>
    </source>
</evidence>
<name>A0AAD7DNE4_MYCRO</name>
<accession>A0AAD7DNE4</accession>
<comment type="caution">
    <text evidence="1">The sequence shown here is derived from an EMBL/GenBank/DDBJ whole genome shotgun (WGS) entry which is preliminary data.</text>
</comment>
<dbReference type="AlphaFoldDB" id="A0AAD7DNE4"/>
<sequence length="419" mass="47085">MNNMGLGAPTTPLPLSITSRLASELYDHFLDEFHSSRSTLSTCSSVCKEWLQICRHHLFFSVNLRPDFVKFLRASPHAFTTIAPYIRNVGLGGGWMREQQDEFNDIILFMITLEHVRNIHMETWSWSYLAPPAATALLAGQGKIFQTLTVLDLRFIHFPSFSVLRTFASQFAGLQELVFDNVTWDGTDDGPEADTTPPPFLSRFRKLSICACSNQPILAWLSDATAEDGTAMVTPIRSFNLPEILPHEAPLVGKFLSSLASSLENLELGFLVHNYEDAPTIRDAVGEIDLSLHMRLRTIRVHQLSLYQFPSTPPTPTSSPSLAEISPYIWLVPFLSRVGSSALSELTFNMWLGGERQLDLIDWNGLAKAFVSPLFSNLDLVHFHVRGIQAEMDDEVTGWISHRLRDWEGAQSCLEVSFE</sequence>
<protein>
    <recommendedName>
        <fullName evidence="3">F-box domain-containing protein</fullName>
    </recommendedName>
</protein>